<proteinExistence type="predicted"/>
<evidence type="ECO:0000259" key="1">
    <source>
        <dbReference type="SMART" id="SM00849"/>
    </source>
</evidence>
<reference evidence="3" key="1">
    <citation type="journal article" date="2019" name="Int. J. Syst. Evol. Microbiol.">
        <title>The Global Catalogue of Microorganisms (GCM) 10K type strain sequencing project: providing services to taxonomists for standard genome sequencing and annotation.</title>
        <authorList>
            <consortium name="The Broad Institute Genomics Platform"/>
            <consortium name="The Broad Institute Genome Sequencing Center for Infectious Disease"/>
            <person name="Wu L."/>
            <person name="Ma J."/>
        </authorList>
    </citation>
    <scope>NUCLEOTIDE SEQUENCE [LARGE SCALE GENOMIC DNA]</scope>
    <source>
        <strain evidence="3">DFY41</strain>
    </source>
</reference>
<dbReference type="PANTHER" id="PTHR42951:SF4">
    <property type="entry name" value="ACYL-COENZYME A THIOESTERASE MBLAC2"/>
    <property type="match status" value="1"/>
</dbReference>
<keyword evidence="3" id="KW-1185">Reference proteome</keyword>
<comment type="caution">
    <text evidence="2">The sequence shown here is derived from an EMBL/GenBank/DDBJ whole genome shotgun (WGS) entry which is preliminary data.</text>
</comment>
<dbReference type="PANTHER" id="PTHR42951">
    <property type="entry name" value="METALLO-BETA-LACTAMASE DOMAIN-CONTAINING"/>
    <property type="match status" value="1"/>
</dbReference>
<dbReference type="Proteomes" id="UP001596087">
    <property type="component" value="Unassembled WGS sequence"/>
</dbReference>
<gene>
    <name evidence="2" type="ORF">ACFPGP_13305</name>
</gene>
<dbReference type="InterPro" id="IPR050855">
    <property type="entry name" value="NDM-1-like"/>
</dbReference>
<dbReference type="InterPro" id="IPR036866">
    <property type="entry name" value="RibonucZ/Hydroxyglut_hydro"/>
</dbReference>
<organism evidence="2 3">
    <name type="scientific">Nocardioides taihuensis</name>
    <dbReference type="NCBI Taxonomy" id="1835606"/>
    <lineage>
        <taxon>Bacteria</taxon>
        <taxon>Bacillati</taxon>
        <taxon>Actinomycetota</taxon>
        <taxon>Actinomycetes</taxon>
        <taxon>Propionibacteriales</taxon>
        <taxon>Nocardioidaceae</taxon>
        <taxon>Nocardioides</taxon>
    </lineage>
</organism>
<dbReference type="RefSeq" id="WP_378590848.1">
    <property type="nucleotide sequence ID" value="NZ_JBHSKD010000015.1"/>
</dbReference>
<dbReference type="InterPro" id="IPR001279">
    <property type="entry name" value="Metallo-B-lactamas"/>
</dbReference>
<accession>A0ABW0BKT7</accession>
<evidence type="ECO:0000313" key="2">
    <source>
        <dbReference type="EMBL" id="MFC5177653.1"/>
    </source>
</evidence>
<protein>
    <submittedName>
        <fullName evidence="2">MBL fold metallo-hydrolase</fullName>
    </submittedName>
</protein>
<dbReference type="SUPFAM" id="SSF56281">
    <property type="entry name" value="Metallo-hydrolase/oxidoreductase"/>
    <property type="match status" value="1"/>
</dbReference>
<dbReference type="Pfam" id="PF00753">
    <property type="entry name" value="Lactamase_B"/>
    <property type="match status" value="1"/>
</dbReference>
<evidence type="ECO:0000313" key="3">
    <source>
        <dbReference type="Proteomes" id="UP001596087"/>
    </source>
</evidence>
<name>A0ABW0BKT7_9ACTN</name>
<dbReference type="SMART" id="SM00849">
    <property type="entry name" value="Lactamase_B"/>
    <property type="match status" value="1"/>
</dbReference>
<sequence>MVGGSPMIDQAPLEAPWIHGRPRGAPDTDPPLQVRALDATTFVIRQSKSVTYEAPFLYLLVGAERALLLDTGAVEERRRCDVRGAVDALLPDDVDLLVAHSHGHGDHVAGDGQFAGRPRTTVVGRDVDSARAGWGFTDGPEEVVELDLGGRLLEVVGIPGHHPTSVAVYDRQTGSLLTGDSVYPGRLYAPDPELHAASLDRLVAFAGQRPVQRVLGCHIEMRREGGDFPLGARYQPDEAALPMSVDDLVAVRDGTRAAGGRPGVHRVGPALLWNGSCYPALARQVVRLVVDRVRGVA</sequence>
<dbReference type="EMBL" id="JBHSKD010000015">
    <property type="protein sequence ID" value="MFC5177653.1"/>
    <property type="molecule type" value="Genomic_DNA"/>
</dbReference>
<feature type="domain" description="Metallo-beta-lactamase" evidence="1">
    <location>
        <begin position="54"/>
        <end position="218"/>
    </location>
</feature>
<dbReference type="Gene3D" id="3.60.15.10">
    <property type="entry name" value="Ribonuclease Z/Hydroxyacylglutathione hydrolase-like"/>
    <property type="match status" value="1"/>
</dbReference>